<dbReference type="GO" id="GO:0047663">
    <property type="term" value="F:aminoglycoside 6'-N-acetyltransferase activity"/>
    <property type="evidence" value="ECO:0007669"/>
    <property type="project" value="UniProtKB-EC"/>
</dbReference>
<dbReference type="Gene3D" id="3.40.630.30">
    <property type="match status" value="1"/>
</dbReference>
<evidence type="ECO:0000259" key="2">
    <source>
        <dbReference type="PROSITE" id="PS51186"/>
    </source>
</evidence>
<dbReference type="InterPro" id="IPR000182">
    <property type="entry name" value="GNAT_dom"/>
</dbReference>
<dbReference type="PANTHER" id="PTHR31438">
    <property type="entry name" value="LYSINE N-ACYLTRANSFERASE C17G9.06C-RELATED"/>
    <property type="match status" value="1"/>
</dbReference>
<dbReference type="EC" id="2.3.1.82" evidence="3"/>
<evidence type="ECO:0000313" key="4">
    <source>
        <dbReference type="Proteomes" id="UP000094578"/>
    </source>
</evidence>
<keyword evidence="1" id="KW-0046">Antibiotic resistance</keyword>
<dbReference type="GO" id="GO:0046677">
    <property type="term" value="P:response to antibiotic"/>
    <property type="evidence" value="ECO:0007669"/>
    <property type="project" value="UniProtKB-KW"/>
</dbReference>
<comment type="caution">
    <text evidence="3">The sequence shown here is derived from an EMBL/GenBank/DDBJ whole genome shotgun (WGS) entry which is preliminary data.</text>
</comment>
<dbReference type="PANTHER" id="PTHR31438:SF1">
    <property type="entry name" value="LYSINE N-ACYLTRANSFERASE C17G9.06C-RELATED"/>
    <property type="match status" value="1"/>
</dbReference>
<name>A0A1E3KX96_9BACL</name>
<feature type="domain" description="N-acetyltransferase" evidence="2">
    <location>
        <begin position="12"/>
        <end position="182"/>
    </location>
</feature>
<reference evidence="3 4" key="1">
    <citation type="submission" date="2016-08" db="EMBL/GenBank/DDBJ databases">
        <title>Genome sequencing of Paenibacillus sp. TI45-13ar, isolated from Korean traditional nuruk.</title>
        <authorList>
            <person name="Kim S.-J."/>
        </authorList>
    </citation>
    <scope>NUCLEOTIDE SEQUENCE [LARGE SCALE GENOMIC DNA]</scope>
    <source>
        <strain evidence="3 4">TI45-13ar</strain>
    </source>
</reference>
<dbReference type="RefSeq" id="WP_342672130.1">
    <property type="nucleotide sequence ID" value="NZ_MDER01000090.1"/>
</dbReference>
<keyword evidence="3" id="KW-0012">Acyltransferase</keyword>
<protein>
    <submittedName>
        <fullName evidence="3">Aminoglycoside 6'-N-acetyltransferase</fullName>
        <ecNumber evidence="3">2.3.1.82</ecNumber>
    </submittedName>
</protein>
<dbReference type="EMBL" id="MDER01000090">
    <property type="protein sequence ID" value="ODP26178.1"/>
    <property type="molecule type" value="Genomic_DNA"/>
</dbReference>
<accession>A0A1E3KX96</accession>
<dbReference type="PATRIC" id="fig|1886670.3.peg.4492"/>
<dbReference type="SUPFAM" id="SSF55729">
    <property type="entry name" value="Acyl-CoA N-acyltransferases (Nat)"/>
    <property type="match status" value="1"/>
</dbReference>
<proteinExistence type="predicted"/>
<keyword evidence="4" id="KW-1185">Reference proteome</keyword>
<dbReference type="AlphaFoldDB" id="A0A1E3KX96"/>
<dbReference type="CDD" id="cd04301">
    <property type="entry name" value="NAT_SF"/>
    <property type="match status" value="1"/>
</dbReference>
<keyword evidence="3" id="KW-0808">Transferase</keyword>
<evidence type="ECO:0000313" key="3">
    <source>
        <dbReference type="EMBL" id="ODP26178.1"/>
    </source>
</evidence>
<sequence>MVVTMLISNSHLSIHALRMEDKDILVKWMSNPTVLQYYQGRDEPLDMEKVTEIFYDPDTEDVQSIIEYEGVPIGYIQYYLLDEESRQAYGYQDADEIIYGMDQFIGEPEYWNRGIGTLLIQTMITFLTQQKQAHRIAMDPQTWNTRALHCYEKCGFQKVKLLQKHEWHEGQYRDCWLIEYKR</sequence>
<gene>
    <name evidence="3" type="ORF">PTI45_04472</name>
</gene>
<dbReference type="STRING" id="1886670.PTI45_04472"/>
<dbReference type="Proteomes" id="UP000094578">
    <property type="component" value="Unassembled WGS sequence"/>
</dbReference>
<organism evidence="3 4">
    <name type="scientific">Paenibacillus nuruki</name>
    <dbReference type="NCBI Taxonomy" id="1886670"/>
    <lineage>
        <taxon>Bacteria</taxon>
        <taxon>Bacillati</taxon>
        <taxon>Bacillota</taxon>
        <taxon>Bacilli</taxon>
        <taxon>Bacillales</taxon>
        <taxon>Paenibacillaceae</taxon>
        <taxon>Paenibacillus</taxon>
    </lineage>
</organism>
<dbReference type="PROSITE" id="PS51186">
    <property type="entry name" value="GNAT"/>
    <property type="match status" value="1"/>
</dbReference>
<evidence type="ECO:0000256" key="1">
    <source>
        <dbReference type="ARBA" id="ARBA00023251"/>
    </source>
</evidence>
<dbReference type="InterPro" id="IPR016181">
    <property type="entry name" value="Acyl_CoA_acyltransferase"/>
</dbReference>
<dbReference type="Pfam" id="PF13523">
    <property type="entry name" value="Acetyltransf_8"/>
    <property type="match status" value="1"/>
</dbReference>